<evidence type="ECO:0000313" key="8">
    <source>
        <dbReference type="Proteomes" id="UP000662857"/>
    </source>
</evidence>
<proteinExistence type="inferred from homology"/>
<protein>
    <submittedName>
        <fullName evidence="7">FAD-dependent oxidoreductase</fullName>
    </submittedName>
</protein>
<evidence type="ECO:0000256" key="5">
    <source>
        <dbReference type="ARBA" id="ARBA00023002"/>
    </source>
</evidence>
<evidence type="ECO:0000256" key="4">
    <source>
        <dbReference type="ARBA" id="ARBA00022827"/>
    </source>
</evidence>
<evidence type="ECO:0000259" key="6">
    <source>
        <dbReference type="Pfam" id="PF07992"/>
    </source>
</evidence>
<dbReference type="EMBL" id="CP070499">
    <property type="protein sequence ID" value="QSB14639.1"/>
    <property type="molecule type" value="Genomic_DNA"/>
</dbReference>
<dbReference type="Gene3D" id="3.50.50.100">
    <property type="match status" value="1"/>
</dbReference>
<dbReference type="PANTHER" id="PTHR42913">
    <property type="entry name" value="APOPTOSIS-INDUCING FACTOR 1"/>
    <property type="match status" value="1"/>
</dbReference>
<feature type="domain" description="FAD/NAD(P)-binding" evidence="6">
    <location>
        <begin position="21"/>
        <end position="337"/>
    </location>
</feature>
<keyword evidence="8" id="KW-1185">Reference proteome</keyword>
<dbReference type="PANTHER" id="PTHR42913:SF3">
    <property type="entry name" value="64 KDA MITOCHONDRIAL NADH DEHYDROGENASE (EUROFUNG)"/>
    <property type="match status" value="1"/>
</dbReference>
<dbReference type="RefSeq" id="WP_239676788.1">
    <property type="nucleotide sequence ID" value="NZ_CP070499.1"/>
</dbReference>
<evidence type="ECO:0000256" key="1">
    <source>
        <dbReference type="ARBA" id="ARBA00001974"/>
    </source>
</evidence>
<comment type="similarity">
    <text evidence="2">Belongs to the NADH dehydrogenase family.</text>
</comment>
<evidence type="ECO:0000313" key="7">
    <source>
        <dbReference type="EMBL" id="QSB14639.1"/>
    </source>
</evidence>
<dbReference type="InterPro" id="IPR036188">
    <property type="entry name" value="FAD/NAD-bd_sf"/>
</dbReference>
<keyword evidence="5" id="KW-0560">Oxidoreductase</keyword>
<comment type="cofactor">
    <cofactor evidence="1">
        <name>FAD</name>
        <dbReference type="ChEBI" id="CHEBI:57692"/>
    </cofactor>
</comment>
<dbReference type="PRINTS" id="PR00411">
    <property type="entry name" value="PNDRDTASEI"/>
</dbReference>
<accession>A0A895YGK6</accession>
<dbReference type="GO" id="GO:0019646">
    <property type="term" value="P:aerobic electron transport chain"/>
    <property type="evidence" value="ECO:0007669"/>
    <property type="project" value="TreeGrafter"/>
</dbReference>
<dbReference type="Pfam" id="PF07992">
    <property type="entry name" value="Pyr_redox_2"/>
    <property type="match status" value="1"/>
</dbReference>
<dbReference type="Proteomes" id="UP000662857">
    <property type="component" value="Chromosome"/>
</dbReference>
<dbReference type="KEGG" id="nhy:JQS43_24780"/>
<dbReference type="PROSITE" id="PS51257">
    <property type="entry name" value="PROKAR_LIPOPROTEIN"/>
    <property type="match status" value="1"/>
</dbReference>
<dbReference type="InterPro" id="IPR023753">
    <property type="entry name" value="FAD/NAD-binding_dom"/>
</dbReference>
<evidence type="ECO:0000256" key="2">
    <source>
        <dbReference type="ARBA" id="ARBA00005272"/>
    </source>
</evidence>
<organism evidence="7 8">
    <name type="scientific">Natronosporangium hydrolyticum</name>
    <dbReference type="NCBI Taxonomy" id="2811111"/>
    <lineage>
        <taxon>Bacteria</taxon>
        <taxon>Bacillati</taxon>
        <taxon>Actinomycetota</taxon>
        <taxon>Actinomycetes</taxon>
        <taxon>Micromonosporales</taxon>
        <taxon>Micromonosporaceae</taxon>
        <taxon>Natronosporangium</taxon>
    </lineage>
</organism>
<keyword evidence="3" id="KW-0285">Flavoprotein</keyword>
<gene>
    <name evidence="7" type="ORF">JQS43_24780</name>
</gene>
<dbReference type="GO" id="GO:0003955">
    <property type="term" value="F:NAD(P)H dehydrogenase (quinone) activity"/>
    <property type="evidence" value="ECO:0007669"/>
    <property type="project" value="TreeGrafter"/>
</dbReference>
<name>A0A895YGK6_9ACTN</name>
<sequence length="435" mass="44918">MAGKRRDAQAGEVAVVADTTQVVIVGGGFAGVACARRLAGTPGIAVTLVDQRAEQEFTPLLYQVATAELPATDVRFDLRQRLGADAGSQLQVRTATVVALTAAPDAAPGYTVTLDDGELLPGDVVVLAAGSRPAYVDVAGADRFAYPLYSIDGAVQIRDRLRQRLGPNRRGRGFQLAVVGGGATGVEAAGALADALGNGTGPLGSTTTLTLLEQGQILLPGFHDQSQQAAAAHLRERGVEIRCGATVTEVAPDHLILSTGEVIPSDLTGWAGGVTAAPLVAAAGLPTGPGGRVTVTPELTVPGYPGLYAVGDAANIPTPGAAGGWLPQLASVAAQSGQWAARAIAAARRGEPGQPFRYQDRGVLALLDRQTLIAELGERYHEVHGRLAFASWLAVHAELVPDAETQLAGWRHWAAEFYLHPARQPATAPAEPVPS</sequence>
<reference evidence="7" key="1">
    <citation type="submission" date="2021-02" db="EMBL/GenBank/DDBJ databases">
        <title>Natrosporangium hydrolyticum gen. nov., sp. nov, a haloalkaliphilic actinobacterium from a soda solonchak soil.</title>
        <authorList>
            <person name="Sorokin D.Y."/>
            <person name="Khijniak T.V."/>
            <person name="Zakharycheva A.P."/>
            <person name="Boueva O.V."/>
            <person name="Ariskina E.V."/>
            <person name="Hahnke R.L."/>
            <person name="Bunk B."/>
            <person name="Sproer C."/>
            <person name="Schumann P."/>
            <person name="Evtushenko L.I."/>
            <person name="Kublanov I.V."/>
        </authorList>
    </citation>
    <scope>NUCLEOTIDE SEQUENCE</scope>
    <source>
        <strain evidence="7">DSM 106523</strain>
    </source>
</reference>
<dbReference type="InterPro" id="IPR051169">
    <property type="entry name" value="NADH-Q_oxidoreductase"/>
</dbReference>
<dbReference type="PRINTS" id="PR00368">
    <property type="entry name" value="FADPNR"/>
</dbReference>
<keyword evidence="4" id="KW-0274">FAD</keyword>
<dbReference type="SUPFAM" id="SSF51905">
    <property type="entry name" value="FAD/NAD(P)-binding domain"/>
    <property type="match status" value="1"/>
</dbReference>
<dbReference type="AlphaFoldDB" id="A0A895YGK6"/>
<evidence type="ECO:0000256" key="3">
    <source>
        <dbReference type="ARBA" id="ARBA00022630"/>
    </source>
</evidence>